<evidence type="ECO:0000256" key="3">
    <source>
        <dbReference type="ARBA" id="ARBA00022630"/>
    </source>
</evidence>
<comment type="cofactor">
    <cofactor evidence="1">
        <name>FAD</name>
        <dbReference type="ChEBI" id="CHEBI:57692"/>
    </cofactor>
</comment>
<keyword evidence="8" id="KW-1185">Reference proteome</keyword>
<dbReference type="Proteomes" id="UP001381693">
    <property type="component" value="Unassembled WGS sequence"/>
</dbReference>
<dbReference type="InterPro" id="IPR036188">
    <property type="entry name" value="FAD/NAD-bd_sf"/>
</dbReference>
<evidence type="ECO:0000313" key="7">
    <source>
        <dbReference type="EMBL" id="KAK7086496.1"/>
    </source>
</evidence>
<dbReference type="GO" id="GO:0050660">
    <property type="term" value="F:flavin adenine dinucleotide binding"/>
    <property type="evidence" value="ECO:0007669"/>
    <property type="project" value="InterPro"/>
</dbReference>
<dbReference type="InterPro" id="IPR012132">
    <property type="entry name" value="GMC_OxRdtase"/>
</dbReference>
<feature type="domain" description="Glucose-methanol-choline oxidoreductase N-terminal" evidence="6">
    <location>
        <begin position="78"/>
        <end position="101"/>
    </location>
</feature>
<evidence type="ECO:0000256" key="2">
    <source>
        <dbReference type="ARBA" id="ARBA00010790"/>
    </source>
</evidence>
<dbReference type="SUPFAM" id="SSF51905">
    <property type="entry name" value="FAD/NAD(P)-binding domain"/>
    <property type="match status" value="1"/>
</dbReference>
<keyword evidence="3 5" id="KW-0285">Flavoprotein</keyword>
<keyword evidence="4 5" id="KW-0274">FAD</keyword>
<organism evidence="7 8">
    <name type="scientific">Halocaridina rubra</name>
    <name type="common">Hawaiian red shrimp</name>
    <dbReference type="NCBI Taxonomy" id="373956"/>
    <lineage>
        <taxon>Eukaryota</taxon>
        <taxon>Metazoa</taxon>
        <taxon>Ecdysozoa</taxon>
        <taxon>Arthropoda</taxon>
        <taxon>Crustacea</taxon>
        <taxon>Multicrustacea</taxon>
        <taxon>Malacostraca</taxon>
        <taxon>Eumalacostraca</taxon>
        <taxon>Eucarida</taxon>
        <taxon>Decapoda</taxon>
        <taxon>Pleocyemata</taxon>
        <taxon>Caridea</taxon>
        <taxon>Atyoidea</taxon>
        <taxon>Atyidae</taxon>
        <taxon>Halocaridina</taxon>
    </lineage>
</organism>
<dbReference type="EMBL" id="JAXCGZ010000168">
    <property type="protein sequence ID" value="KAK7086496.1"/>
    <property type="molecule type" value="Genomic_DNA"/>
</dbReference>
<evidence type="ECO:0000256" key="5">
    <source>
        <dbReference type="RuleBase" id="RU003968"/>
    </source>
</evidence>
<sequence>MVGSGSAGAVVAARLSEVKEWKVLLLEAGGPPPLETYIPATLLFSFFPSNSVDWGYNSSPQKHGLINLNNQEARLTQGRIIGGTSSINGVQYVRGSPQDYDNWAALGNGGWDYKSLLKYFIKLEDFRAPLHQERRFFHGTGGPIIITPEIPGNMTKTFLKAGQEMGYQIIDDYNGRQQLGFGEMFSNRGNGIRSSTATGYLKPASKRTNLQILHSATVSKIIFNENKRAVAVQFEHRFKTKVVRARREIILSAGVIGSPKLLMLSGVGPADHLRQHKIKVVADIPGVGQNLHDHMNVYGLTWTVGKGDVPNILDALSPASIAQYATSRTGLLTKVPGENPSAWVKVRPGGDPLWPDTQVFFNSITPGTFHGIFYPSLFNLNRR</sequence>
<feature type="non-terminal residue" evidence="7">
    <location>
        <position position="383"/>
    </location>
</feature>
<dbReference type="Pfam" id="PF00732">
    <property type="entry name" value="GMC_oxred_N"/>
    <property type="match status" value="1"/>
</dbReference>
<reference evidence="7 8" key="1">
    <citation type="submission" date="2023-11" db="EMBL/GenBank/DDBJ databases">
        <title>Halocaridina rubra genome assembly.</title>
        <authorList>
            <person name="Smith C."/>
        </authorList>
    </citation>
    <scope>NUCLEOTIDE SEQUENCE [LARGE SCALE GENOMIC DNA]</scope>
    <source>
        <strain evidence="7">EP-1</strain>
        <tissue evidence="7">Whole</tissue>
    </source>
</reference>
<evidence type="ECO:0000259" key="6">
    <source>
        <dbReference type="PROSITE" id="PS00623"/>
    </source>
</evidence>
<dbReference type="Gene3D" id="3.30.560.10">
    <property type="entry name" value="Glucose Oxidase, domain 3"/>
    <property type="match status" value="1"/>
</dbReference>
<dbReference type="InterPro" id="IPR000172">
    <property type="entry name" value="GMC_OxRdtase_N"/>
</dbReference>
<dbReference type="PROSITE" id="PS00623">
    <property type="entry name" value="GMC_OXRED_1"/>
    <property type="match status" value="1"/>
</dbReference>
<evidence type="ECO:0000256" key="4">
    <source>
        <dbReference type="ARBA" id="ARBA00022827"/>
    </source>
</evidence>
<evidence type="ECO:0000313" key="8">
    <source>
        <dbReference type="Proteomes" id="UP001381693"/>
    </source>
</evidence>
<comment type="similarity">
    <text evidence="2 5">Belongs to the GMC oxidoreductase family.</text>
</comment>
<comment type="caution">
    <text evidence="7">The sequence shown here is derived from an EMBL/GenBank/DDBJ whole genome shotgun (WGS) entry which is preliminary data.</text>
</comment>
<dbReference type="AlphaFoldDB" id="A0AAN9AGL3"/>
<protein>
    <recommendedName>
        <fullName evidence="6">Glucose-methanol-choline oxidoreductase N-terminal domain-containing protein</fullName>
    </recommendedName>
</protein>
<dbReference type="PANTHER" id="PTHR11552:SF147">
    <property type="entry name" value="CHOLINE DEHYDROGENASE, MITOCHONDRIAL"/>
    <property type="match status" value="1"/>
</dbReference>
<gene>
    <name evidence="7" type="ORF">SK128_017701</name>
</gene>
<accession>A0AAN9AGL3</accession>
<evidence type="ECO:0000256" key="1">
    <source>
        <dbReference type="ARBA" id="ARBA00001974"/>
    </source>
</evidence>
<proteinExistence type="inferred from homology"/>
<dbReference type="GO" id="GO:0016614">
    <property type="term" value="F:oxidoreductase activity, acting on CH-OH group of donors"/>
    <property type="evidence" value="ECO:0007669"/>
    <property type="project" value="InterPro"/>
</dbReference>
<dbReference type="Gene3D" id="3.50.50.60">
    <property type="entry name" value="FAD/NAD(P)-binding domain"/>
    <property type="match status" value="1"/>
</dbReference>
<dbReference type="PANTHER" id="PTHR11552">
    <property type="entry name" value="GLUCOSE-METHANOL-CHOLINE GMC OXIDOREDUCTASE"/>
    <property type="match status" value="1"/>
</dbReference>
<name>A0AAN9AGL3_HALRR</name>